<dbReference type="EMBL" id="MDCO01000013">
    <property type="protein sequence ID" value="OEJ13354.1"/>
    <property type="molecule type" value="Genomic_DNA"/>
</dbReference>
<accession>A0A1E5NB22</accession>
<protein>
    <recommendedName>
        <fullName evidence="4">Outer membrane lipoprotein BamD-like domain-containing protein</fullName>
    </recommendedName>
</protein>
<feature type="compositionally biased region" description="Low complexity" evidence="1">
    <location>
        <begin position="61"/>
        <end position="73"/>
    </location>
</feature>
<comment type="caution">
    <text evidence="2">The sequence shown here is derived from an EMBL/GenBank/DDBJ whole genome shotgun (WGS) entry which is preliminary data.</text>
</comment>
<proteinExistence type="predicted"/>
<dbReference type="PROSITE" id="PS51257">
    <property type="entry name" value="PROKAR_LIPOPROTEIN"/>
    <property type="match status" value="1"/>
</dbReference>
<evidence type="ECO:0000256" key="1">
    <source>
        <dbReference type="SAM" id="MobiDB-lite"/>
    </source>
</evidence>
<reference evidence="2 3" key="1">
    <citation type="submission" date="2016-08" db="EMBL/GenBank/DDBJ databases">
        <title>Characterization and recognition of Brachyspira hampsonii sp. nov., a novel intestinal spirochete that is pathogenic to pigs.</title>
        <authorList>
            <person name="Mirajkar N."/>
            <person name="La T."/>
            <person name="Phillips N."/>
            <person name="Hampson D."/>
            <person name="Gebhart C."/>
        </authorList>
    </citation>
    <scope>NUCLEOTIDE SEQUENCE [LARGE SCALE GENOMIC DNA]</scope>
    <source>
        <strain evidence="2 3">P280/1</strain>
    </source>
</reference>
<evidence type="ECO:0008006" key="4">
    <source>
        <dbReference type="Google" id="ProtNLM"/>
    </source>
</evidence>
<organism evidence="2 3">
    <name type="scientific">Brachyspira hampsonii</name>
    <dbReference type="NCBI Taxonomy" id="1287055"/>
    <lineage>
        <taxon>Bacteria</taxon>
        <taxon>Pseudomonadati</taxon>
        <taxon>Spirochaetota</taxon>
        <taxon>Spirochaetia</taxon>
        <taxon>Brachyspirales</taxon>
        <taxon>Brachyspiraceae</taxon>
        <taxon>Brachyspira</taxon>
    </lineage>
</organism>
<evidence type="ECO:0000313" key="3">
    <source>
        <dbReference type="Proteomes" id="UP000095247"/>
    </source>
</evidence>
<dbReference type="AlphaFoldDB" id="A0A1E5NB22"/>
<gene>
    <name evidence="2" type="ORF">BFL38_12460</name>
</gene>
<name>A0A1E5NB22_9SPIR</name>
<feature type="region of interest" description="Disordered" evidence="1">
    <location>
        <begin position="53"/>
        <end position="73"/>
    </location>
</feature>
<dbReference type="Proteomes" id="UP000095247">
    <property type="component" value="Unassembled WGS sequence"/>
</dbReference>
<dbReference type="Gene3D" id="1.25.40.10">
    <property type="entry name" value="Tetratricopeptide repeat domain"/>
    <property type="match status" value="1"/>
</dbReference>
<dbReference type="RefSeq" id="WP_069727500.1">
    <property type="nucleotide sequence ID" value="NZ_MDCO01000013.1"/>
</dbReference>
<evidence type="ECO:0000313" key="2">
    <source>
        <dbReference type="EMBL" id="OEJ13354.1"/>
    </source>
</evidence>
<dbReference type="InterPro" id="IPR011990">
    <property type="entry name" value="TPR-like_helical_dom_sf"/>
</dbReference>
<sequence length="312" mass="35606">MIKKYLAILIGLLLVFTISCKKPEGNIEDDYINEIEKEYQNSSSNDVVVETNNGVSDDIGNTSNNMSSAMDNMDNNIDYNQSINNNPNQNVNMTDNTLASSAAPARKRPLKATIYNFYSPWTSQNDPLIIREIRVMIANKEYTQALNYINKLDFNNLPADVDVGQLYQFKGIVYYFLSKDTKSNNFITKNNIALADECFKKVEGLTKIEKFKPLSLLWNGMLYQTYSSDEAQLQEAIALFDRVITEYPRTRFANDAVFYKAVTMKKLGMSENEYNDLFLSIKRGGFVDTLVFSQVVNDYVPANDLVDREMLK</sequence>